<feature type="region of interest" description="Disordered" evidence="1">
    <location>
        <begin position="477"/>
        <end position="517"/>
    </location>
</feature>
<evidence type="ECO:0000256" key="1">
    <source>
        <dbReference type="SAM" id="MobiDB-lite"/>
    </source>
</evidence>
<accession>A0A0G4G3H2</accession>
<dbReference type="EMBL" id="CDMZ01000853">
    <property type="protein sequence ID" value="CEM22703.1"/>
    <property type="molecule type" value="Genomic_DNA"/>
</dbReference>
<keyword evidence="2" id="KW-0472">Membrane</keyword>
<gene>
    <name evidence="3" type="ORF">Cvel_20053</name>
</gene>
<organism evidence="3">
    <name type="scientific">Chromera velia CCMP2878</name>
    <dbReference type="NCBI Taxonomy" id="1169474"/>
    <lineage>
        <taxon>Eukaryota</taxon>
        <taxon>Sar</taxon>
        <taxon>Alveolata</taxon>
        <taxon>Colpodellida</taxon>
        <taxon>Chromeraceae</taxon>
        <taxon>Chromera</taxon>
    </lineage>
</organism>
<feature type="non-terminal residue" evidence="3">
    <location>
        <position position="1"/>
    </location>
</feature>
<feature type="region of interest" description="Disordered" evidence="1">
    <location>
        <begin position="57"/>
        <end position="82"/>
    </location>
</feature>
<feature type="compositionally biased region" description="Basic and acidic residues" evidence="1">
    <location>
        <begin position="208"/>
        <end position="224"/>
    </location>
</feature>
<sequence length="615" mass="66155">VLAQHKSERFPSLRSSQTARPLAEAAGARVKTFGHLDVEKLTEWVLREYHPFFEEDRKNAERENKGQKKKKEDSKENEKAAPEGKQREVVVVVWEHLAIPHLVQMMLVNWMALSFCTSVVEREEENKCLVPHAQHLCSRKLMKLEEKVLMEPNMAGAYNPLTITEDGFRLPFPSAVLGIREPHAPKATASGGSRDDVDFSVPPFFPHPTDEEVSVEKKKEEKGTLRGAPAGSARPCKGCMPVGVRLGSLELPSWGDAVFDRMWLWDPKSLHVHTLCQELMFGDKMCNASSLVRVEDSLESLGDFVEFSQSASTEGVGEGGVGTSQASNEELGILPGDGSVKDLRANLFIPVCLSDSCGKARRKPSGLEYKASPDSLPNGTDIFNGSIGLASSPVSGSLPRPGSSGTAAEQGLIGQQEGGGGGSGWTETDESPRSLPSPSRWSLLPVILLGLIALEWIFVLRFLACFRRDPQGGGSGPLRIEASGAEGDVDGPAARVAPPRFNSHRENPLGGQGEPGGEGRVVVRPGGFFCLPSQTSTSEEARCSDPFRGSLICPNGSRKAHNPCEATKPGGHSPFGDRLQQAGVSCGGGAWRAPLLAGVREQEGESEAESVGVQW</sequence>
<feature type="region of interest" description="Disordered" evidence="1">
    <location>
        <begin position="393"/>
        <end position="438"/>
    </location>
</feature>
<feature type="compositionally biased region" description="Basic and acidic residues" evidence="1">
    <location>
        <begin position="1"/>
        <end position="11"/>
    </location>
</feature>
<dbReference type="AlphaFoldDB" id="A0A0G4G3H2"/>
<keyword evidence="2" id="KW-1133">Transmembrane helix</keyword>
<evidence type="ECO:0000256" key="2">
    <source>
        <dbReference type="SAM" id="Phobius"/>
    </source>
</evidence>
<reference evidence="3" key="1">
    <citation type="submission" date="2014-11" db="EMBL/GenBank/DDBJ databases">
        <authorList>
            <person name="Otto D Thomas"/>
            <person name="Naeem Raeece"/>
        </authorList>
    </citation>
    <scope>NUCLEOTIDE SEQUENCE</scope>
</reference>
<feature type="region of interest" description="Disordered" evidence="1">
    <location>
        <begin position="1"/>
        <end position="21"/>
    </location>
</feature>
<feature type="region of interest" description="Disordered" evidence="1">
    <location>
        <begin position="208"/>
        <end position="231"/>
    </location>
</feature>
<proteinExistence type="predicted"/>
<feature type="transmembrane region" description="Helical" evidence="2">
    <location>
        <begin position="441"/>
        <end position="463"/>
    </location>
</feature>
<keyword evidence="2" id="KW-0812">Transmembrane</keyword>
<evidence type="ECO:0000313" key="3">
    <source>
        <dbReference type="EMBL" id="CEM22703.1"/>
    </source>
</evidence>
<protein>
    <submittedName>
        <fullName evidence="3">Uncharacterized protein</fullName>
    </submittedName>
</protein>
<dbReference type="VEuPathDB" id="CryptoDB:Cvel_20053"/>
<name>A0A0G4G3H2_9ALVE</name>